<dbReference type="GeneID" id="108665470"/>
<protein>
    <submittedName>
        <fullName evidence="2">Uncharacterized protein LOC108665470</fullName>
    </submittedName>
</protein>
<evidence type="ECO:0000313" key="1">
    <source>
        <dbReference type="Proteomes" id="UP000694843"/>
    </source>
</evidence>
<reference evidence="2" key="1">
    <citation type="submission" date="2025-08" db="UniProtKB">
        <authorList>
            <consortium name="RefSeq"/>
        </authorList>
    </citation>
    <scope>IDENTIFICATION</scope>
    <source>
        <tissue evidence="2">Whole organism</tissue>
    </source>
</reference>
<dbReference type="KEGG" id="hazt:108665470"/>
<accession>A0A8B7N3A4</accession>
<proteinExistence type="predicted"/>
<gene>
    <name evidence="2" type="primary">LOC108665470</name>
</gene>
<sequence>MIAKEQHEQSLQHRKRKMQANYTKYKKEWVRQKTAIKVTVEPETAQTAEKILIVVGDAPPGPVKINIKNTYHGDLTLQLFEKLYDCSNIILEDKHGLCSSQNARVLKKVNNLH</sequence>
<dbReference type="AlphaFoldDB" id="A0A8B7N3A4"/>
<dbReference type="RefSeq" id="XP_018007714.1">
    <property type="nucleotide sequence ID" value="XM_018152225.1"/>
</dbReference>
<evidence type="ECO:0000313" key="2">
    <source>
        <dbReference type="RefSeq" id="XP_018007714.1"/>
    </source>
</evidence>
<keyword evidence="1" id="KW-1185">Reference proteome</keyword>
<name>A0A8B7N3A4_HYAAZ</name>
<dbReference type="Proteomes" id="UP000694843">
    <property type="component" value="Unplaced"/>
</dbReference>
<organism evidence="1 2">
    <name type="scientific">Hyalella azteca</name>
    <name type="common">Amphipod</name>
    <dbReference type="NCBI Taxonomy" id="294128"/>
    <lineage>
        <taxon>Eukaryota</taxon>
        <taxon>Metazoa</taxon>
        <taxon>Ecdysozoa</taxon>
        <taxon>Arthropoda</taxon>
        <taxon>Crustacea</taxon>
        <taxon>Multicrustacea</taxon>
        <taxon>Malacostraca</taxon>
        <taxon>Eumalacostraca</taxon>
        <taxon>Peracarida</taxon>
        <taxon>Amphipoda</taxon>
        <taxon>Senticaudata</taxon>
        <taxon>Talitrida</taxon>
        <taxon>Talitroidea</taxon>
        <taxon>Hyalellidae</taxon>
        <taxon>Hyalella</taxon>
    </lineage>
</organism>